<keyword evidence="11" id="KW-1185">Reference proteome</keyword>
<dbReference type="Gene3D" id="4.10.81.10">
    <property type="entry name" value="Cytochrome c oxidase, subunit 8"/>
    <property type="match status" value="1"/>
</dbReference>
<keyword evidence="8 9" id="KW-0472">Membrane</keyword>
<dbReference type="PANTHER" id="PTHR16717">
    <property type="entry name" value="CYTOCHROME C OXIDASE POLYPEPTIDE VIII"/>
    <property type="match status" value="1"/>
</dbReference>
<evidence type="ECO:0000256" key="1">
    <source>
        <dbReference type="ARBA" id="ARBA00004434"/>
    </source>
</evidence>
<evidence type="ECO:0000313" key="11">
    <source>
        <dbReference type="Proteomes" id="UP001209878"/>
    </source>
</evidence>
<evidence type="ECO:0000256" key="5">
    <source>
        <dbReference type="ARBA" id="ARBA00022792"/>
    </source>
</evidence>
<accession>A0AAD9KY46</accession>
<dbReference type="GO" id="GO:0006123">
    <property type="term" value="P:mitochondrial electron transport, cytochrome c to oxygen"/>
    <property type="evidence" value="ECO:0007669"/>
    <property type="project" value="InterPro"/>
</dbReference>
<reference evidence="10" key="1">
    <citation type="journal article" date="2023" name="Mol. Biol. Evol.">
        <title>Third-Generation Sequencing Reveals the Adaptive Role of the Epigenome in Three Deep-Sea Polychaetes.</title>
        <authorList>
            <person name="Perez M."/>
            <person name="Aroh O."/>
            <person name="Sun Y."/>
            <person name="Lan Y."/>
            <person name="Juniper S.K."/>
            <person name="Young C.R."/>
            <person name="Angers B."/>
            <person name="Qian P.Y."/>
        </authorList>
    </citation>
    <scope>NUCLEOTIDE SEQUENCE</scope>
    <source>
        <strain evidence="10">R07B-5</strain>
    </source>
</reference>
<evidence type="ECO:0000256" key="6">
    <source>
        <dbReference type="ARBA" id="ARBA00022989"/>
    </source>
</evidence>
<name>A0AAD9KY46_RIDPI</name>
<sequence>MPGSKPFFFVADGRRIVKPFLAEEIDKFYTMSAIMRGLIMRAPVASQLAVQRATIVSGPPRVRMSFVEKVVSGVVLVGCLLAVPLYVLGNIKNYRRMKGTL</sequence>
<dbReference type="GO" id="GO:0045277">
    <property type="term" value="C:respiratory chain complex IV"/>
    <property type="evidence" value="ECO:0007669"/>
    <property type="project" value="InterPro"/>
</dbReference>
<keyword evidence="5" id="KW-0999">Mitochondrion inner membrane</keyword>
<comment type="caution">
    <text evidence="10">The sequence shown here is derived from an EMBL/GenBank/DDBJ whole genome shotgun (WGS) entry which is preliminary data.</text>
</comment>
<evidence type="ECO:0000256" key="8">
    <source>
        <dbReference type="ARBA" id="ARBA00023136"/>
    </source>
</evidence>
<keyword evidence="4 9" id="KW-0812">Transmembrane</keyword>
<comment type="pathway">
    <text evidence="2">Energy metabolism; oxidative phosphorylation.</text>
</comment>
<gene>
    <name evidence="10" type="ORF">NP493_488g00037</name>
</gene>
<evidence type="ECO:0000256" key="3">
    <source>
        <dbReference type="ARBA" id="ARBA00010117"/>
    </source>
</evidence>
<dbReference type="PANTHER" id="PTHR16717:SF5">
    <property type="entry name" value="CYTOCHROME C OXIDASE SUBUNIT 8, ISOFORM A"/>
    <property type="match status" value="1"/>
</dbReference>
<evidence type="ECO:0000256" key="7">
    <source>
        <dbReference type="ARBA" id="ARBA00023128"/>
    </source>
</evidence>
<evidence type="ECO:0000256" key="9">
    <source>
        <dbReference type="SAM" id="Phobius"/>
    </source>
</evidence>
<evidence type="ECO:0000313" key="10">
    <source>
        <dbReference type="EMBL" id="KAK2179474.1"/>
    </source>
</evidence>
<dbReference type="InterPro" id="IPR003205">
    <property type="entry name" value="Cyt_c_oxidase_su8"/>
</dbReference>
<dbReference type="EMBL" id="JAODUO010000488">
    <property type="protein sequence ID" value="KAK2179474.1"/>
    <property type="molecule type" value="Genomic_DNA"/>
</dbReference>
<dbReference type="Proteomes" id="UP001209878">
    <property type="component" value="Unassembled WGS sequence"/>
</dbReference>
<feature type="transmembrane region" description="Helical" evidence="9">
    <location>
        <begin position="70"/>
        <end position="88"/>
    </location>
</feature>
<dbReference type="Pfam" id="PF02285">
    <property type="entry name" value="COX8"/>
    <property type="match status" value="1"/>
</dbReference>
<protein>
    <submittedName>
        <fullName evidence="10">Uncharacterized protein</fullName>
    </submittedName>
</protein>
<comment type="similarity">
    <text evidence="3">Belongs to the cytochrome c oxidase VIII family.</text>
</comment>
<dbReference type="InterPro" id="IPR036548">
    <property type="entry name" value="Cyt_c_oxidase_su8_sf"/>
</dbReference>
<proteinExistence type="inferred from homology"/>
<keyword evidence="7" id="KW-0496">Mitochondrion</keyword>
<organism evidence="10 11">
    <name type="scientific">Ridgeia piscesae</name>
    <name type="common">Tubeworm</name>
    <dbReference type="NCBI Taxonomy" id="27915"/>
    <lineage>
        <taxon>Eukaryota</taxon>
        <taxon>Metazoa</taxon>
        <taxon>Spiralia</taxon>
        <taxon>Lophotrochozoa</taxon>
        <taxon>Annelida</taxon>
        <taxon>Polychaeta</taxon>
        <taxon>Sedentaria</taxon>
        <taxon>Canalipalpata</taxon>
        <taxon>Sabellida</taxon>
        <taxon>Siboglinidae</taxon>
        <taxon>Ridgeia</taxon>
    </lineage>
</organism>
<evidence type="ECO:0000256" key="4">
    <source>
        <dbReference type="ARBA" id="ARBA00022692"/>
    </source>
</evidence>
<evidence type="ECO:0000256" key="2">
    <source>
        <dbReference type="ARBA" id="ARBA00004673"/>
    </source>
</evidence>
<comment type="subcellular location">
    <subcellularLocation>
        <location evidence="1">Mitochondrion inner membrane</location>
        <topology evidence="1">Single-pass membrane protein</topology>
    </subcellularLocation>
</comment>
<dbReference type="GO" id="GO:0005743">
    <property type="term" value="C:mitochondrial inner membrane"/>
    <property type="evidence" value="ECO:0007669"/>
    <property type="project" value="UniProtKB-SubCell"/>
</dbReference>
<keyword evidence="6 9" id="KW-1133">Transmembrane helix</keyword>
<dbReference type="AlphaFoldDB" id="A0AAD9KY46"/>